<organism evidence="1 2">
    <name type="scientific">Coemansia nantahalensis</name>
    <dbReference type="NCBI Taxonomy" id="2789366"/>
    <lineage>
        <taxon>Eukaryota</taxon>
        <taxon>Fungi</taxon>
        <taxon>Fungi incertae sedis</taxon>
        <taxon>Zoopagomycota</taxon>
        <taxon>Kickxellomycotina</taxon>
        <taxon>Kickxellomycetes</taxon>
        <taxon>Kickxellales</taxon>
        <taxon>Kickxellaceae</taxon>
        <taxon>Coemansia</taxon>
    </lineage>
</organism>
<protein>
    <submittedName>
        <fullName evidence="1">Uncharacterized protein</fullName>
    </submittedName>
</protein>
<proteinExistence type="predicted"/>
<evidence type="ECO:0000313" key="2">
    <source>
        <dbReference type="Proteomes" id="UP001140234"/>
    </source>
</evidence>
<reference evidence="1" key="1">
    <citation type="submission" date="2022-07" db="EMBL/GenBank/DDBJ databases">
        <title>Phylogenomic reconstructions and comparative analyses of Kickxellomycotina fungi.</title>
        <authorList>
            <person name="Reynolds N.K."/>
            <person name="Stajich J.E."/>
            <person name="Barry K."/>
            <person name="Grigoriev I.V."/>
            <person name="Crous P."/>
            <person name="Smith M.E."/>
        </authorList>
    </citation>
    <scope>NUCLEOTIDE SEQUENCE</scope>
    <source>
        <strain evidence="1">CBS 109366</strain>
    </source>
</reference>
<gene>
    <name evidence="1" type="ORF">IWQ57_001761</name>
</gene>
<accession>A0ACC1K385</accession>
<dbReference type="Proteomes" id="UP001140234">
    <property type="component" value="Unassembled WGS sequence"/>
</dbReference>
<comment type="caution">
    <text evidence="1">The sequence shown here is derived from an EMBL/GenBank/DDBJ whole genome shotgun (WGS) entry which is preliminary data.</text>
</comment>
<evidence type="ECO:0000313" key="1">
    <source>
        <dbReference type="EMBL" id="KAJ2772452.1"/>
    </source>
</evidence>
<dbReference type="EMBL" id="JANBUJ010000370">
    <property type="protein sequence ID" value="KAJ2772452.1"/>
    <property type="molecule type" value="Genomic_DNA"/>
</dbReference>
<sequence>MSDLVLGVKLRFELPFKLPTPVSFPFESIGDFRPITRIPKYDYALEKKIMKDIAKQRQEDQFNMLRQAQQQLSMVDLIASRKTRHKGKEPDRKSMAAAAGSGADGLWKPASEHGQQQQQQQIYGMYGPAKQNVYARPPPANVPFAVGAQPRVNMQHMAAAAPQPLVSGVGPRVGFGRPGMVELQRPPPQLQYAQQPRAEPRPVAHNPRFSTSFGVGPAAPGALQPTLQATAMRPALPPKPDEWKPQAGGATAAPATLVPPPPARHQQAPPVPPRRPRTPPEPAPPALPPKPFEAFSEFDYAAGAPGSLGTADSAGHVEQLNLLLGMGFSRPQAIQALEMYDYDVNQASNYLIDKAS</sequence>
<keyword evidence="2" id="KW-1185">Reference proteome</keyword>
<name>A0ACC1K385_9FUNG</name>